<accession>A0A239CB02</accession>
<evidence type="ECO:0000313" key="3">
    <source>
        <dbReference type="Proteomes" id="UP000198304"/>
    </source>
</evidence>
<feature type="domain" description="DUF58" evidence="1">
    <location>
        <begin position="40"/>
        <end position="234"/>
    </location>
</feature>
<keyword evidence="3" id="KW-1185">Reference proteome</keyword>
<evidence type="ECO:0000259" key="1">
    <source>
        <dbReference type="Pfam" id="PF01882"/>
    </source>
</evidence>
<dbReference type="PANTHER" id="PTHR33608:SF7">
    <property type="entry name" value="DUF58 DOMAIN-CONTAINING PROTEIN"/>
    <property type="match status" value="1"/>
</dbReference>
<reference evidence="2 3" key="1">
    <citation type="submission" date="2017-06" db="EMBL/GenBank/DDBJ databases">
        <authorList>
            <person name="Kim H.J."/>
            <person name="Triplett B.A."/>
        </authorList>
    </citation>
    <scope>NUCLEOTIDE SEQUENCE [LARGE SCALE GENOMIC DNA]</scope>
    <source>
        <strain evidence="2 3">SCA</strain>
    </source>
</reference>
<gene>
    <name evidence="2" type="ORF">SAMN05446037_100571</name>
</gene>
<dbReference type="EMBL" id="FZOJ01000005">
    <property type="protein sequence ID" value="SNS16543.1"/>
    <property type="molecule type" value="Genomic_DNA"/>
</dbReference>
<sequence>MEEFLREIEGLKITPKRKILQGTKGNTASFGLGSSTDFFEHRPYAPQDDLRKLDWKLYCRTKELYVRQFTEESQIHIKIILDASLSMDYGEHNKFQLAKQLSMGLGYLTLKGLNLLTVVKLNDQSEIVEYKLNNIDQFYDFKVKMERLHCEGKTNYEGLIQQEVFYSGITFLFTDFLSQGYEKMLDFLASRNEEIIAFHILSEEERSPKLKENLKLIDTETGEEQRIAVTKDIHSIYKEKISAFLDETKEKCNRRGIKYIFSETTRSPAEILFEAIGGI</sequence>
<dbReference type="InterPro" id="IPR002881">
    <property type="entry name" value="DUF58"/>
</dbReference>
<name>A0A239CB02_9FIRM</name>
<dbReference type="Pfam" id="PF01882">
    <property type="entry name" value="DUF58"/>
    <property type="match status" value="1"/>
</dbReference>
<dbReference type="OrthoDB" id="9776116at2"/>
<evidence type="ECO:0000313" key="2">
    <source>
        <dbReference type="EMBL" id="SNS16543.1"/>
    </source>
</evidence>
<organism evidence="2 3">
    <name type="scientific">Anaerovirgula multivorans</name>
    <dbReference type="NCBI Taxonomy" id="312168"/>
    <lineage>
        <taxon>Bacteria</taxon>
        <taxon>Bacillati</taxon>
        <taxon>Bacillota</taxon>
        <taxon>Clostridia</taxon>
        <taxon>Peptostreptococcales</taxon>
        <taxon>Natronincolaceae</taxon>
        <taxon>Anaerovirgula</taxon>
    </lineage>
</organism>
<dbReference type="PANTHER" id="PTHR33608">
    <property type="entry name" value="BLL2464 PROTEIN"/>
    <property type="match status" value="1"/>
</dbReference>
<dbReference type="RefSeq" id="WP_089282119.1">
    <property type="nucleotide sequence ID" value="NZ_FZOJ01000005.1"/>
</dbReference>
<dbReference type="Proteomes" id="UP000198304">
    <property type="component" value="Unassembled WGS sequence"/>
</dbReference>
<proteinExistence type="predicted"/>
<dbReference type="AlphaFoldDB" id="A0A239CB02"/>
<protein>
    <recommendedName>
        <fullName evidence="1">DUF58 domain-containing protein</fullName>
    </recommendedName>
</protein>